<evidence type="ECO:0000313" key="1">
    <source>
        <dbReference type="EMBL" id="STX51027.1"/>
    </source>
</evidence>
<name>A0A378JIY5_9GAMM</name>
<reference evidence="1 2" key="1">
    <citation type="submission" date="2018-06" db="EMBL/GenBank/DDBJ databases">
        <authorList>
            <consortium name="Pathogen Informatics"/>
            <person name="Doyle S."/>
        </authorList>
    </citation>
    <scope>NUCLEOTIDE SEQUENCE [LARGE SCALE GENOMIC DNA]</scope>
    <source>
        <strain evidence="1 2">NCTC13316</strain>
    </source>
</reference>
<protein>
    <submittedName>
        <fullName evidence="1">Uncharacterized protein</fullName>
    </submittedName>
</protein>
<dbReference type="EMBL" id="UGOD01000001">
    <property type="protein sequence ID" value="STX51027.1"/>
    <property type="molecule type" value="Genomic_DNA"/>
</dbReference>
<dbReference type="Proteomes" id="UP000254794">
    <property type="component" value="Unassembled WGS sequence"/>
</dbReference>
<gene>
    <name evidence="1" type="ORF">NCTC13316_01117</name>
</gene>
<organism evidence="1 2">
    <name type="scientific">Legionella busanensis</name>
    <dbReference type="NCBI Taxonomy" id="190655"/>
    <lineage>
        <taxon>Bacteria</taxon>
        <taxon>Pseudomonadati</taxon>
        <taxon>Pseudomonadota</taxon>
        <taxon>Gammaproteobacteria</taxon>
        <taxon>Legionellales</taxon>
        <taxon>Legionellaceae</taxon>
        <taxon>Legionella</taxon>
    </lineage>
</organism>
<sequence length="270" mass="31241">MLSKSETTATRSSKANFDATQILRVQFAQYDPYGYIILNSKGRVLAAYELENPRNKTKIPFLAKDNDEKGLYAYIVFDGIQLKEGKKEPVQVILMRRMYMMSNESQHPRLLEAADIMFKIGDIVSEIYNITLKRNSQKNLFYYFSGECFFTKFIKSMSSLENKQLDGLKFNTRGTETSTKFINKPKPPKLIGCIPLCCWDFHKGFDDMLRHTISSPERREFIRKILGQITYNSPIAFFKKSENKKINIVEIELTKESDPNNNTTDKMNVG</sequence>
<keyword evidence="2" id="KW-1185">Reference proteome</keyword>
<dbReference type="AlphaFoldDB" id="A0A378JIY5"/>
<evidence type="ECO:0000313" key="2">
    <source>
        <dbReference type="Proteomes" id="UP000254794"/>
    </source>
</evidence>
<accession>A0A378JIY5</accession>
<proteinExistence type="predicted"/>
<dbReference type="OrthoDB" id="10006518at2"/>
<dbReference type="RefSeq" id="WP_115330692.1">
    <property type="nucleotide sequence ID" value="NZ_CAAAHP010000001.1"/>
</dbReference>